<reference evidence="2" key="2">
    <citation type="journal article" date="2023" name="BMC Genomics">
        <title>Pest status, molecular evolution, and epigenetic factors derived from the genome assembly of Frankliniella fusca, a thysanopteran phytovirus vector.</title>
        <authorList>
            <person name="Catto M.A."/>
            <person name="Labadie P.E."/>
            <person name="Jacobson A.L."/>
            <person name="Kennedy G.G."/>
            <person name="Srinivasan R."/>
            <person name="Hunt B.G."/>
        </authorList>
    </citation>
    <scope>NUCLEOTIDE SEQUENCE</scope>
    <source>
        <strain evidence="2">PL_HMW_Pooled</strain>
    </source>
</reference>
<evidence type="ECO:0000313" key="3">
    <source>
        <dbReference type="Proteomes" id="UP001219518"/>
    </source>
</evidence>
<name>A0AAE1HN69_9NEOP</name>
<dbReference type="AlphaFoldDB" id="A0AAE1HN69"/>
<dbReference type="PANTHER" id="PTHR46601:SF1">
    <property type="entry name" value="ADF-H DOMAIN-CONTAINING PROTEIN"/>
    <property type="match status" value="1"/>
</dbReference>
<feature type="compositionally biased region" description="Low complexity" evidence="1">
    <location>
        <begin position="40"/>
        <end position="54"/>
    </location>
</feature>
<sequence>MGQKACRPSPLDPRMVNFLQGRKRKLQLEKLKLPSDVVFPESSPSIQSSVPSAPNQENITKPDGSDSSFHVLDFNGLNSWLQSVGLSPIDEKKLKRNKTYCEEAERTSTSALDTGHLRNFPVIPHAFEAPQVLKVGEGLGYIGRQVFFHGPSLFSDKVPEESDEALYFKEMIKQLQDYINGNPERSKKVLALTVLPKSWSHSQIETTFGVTNHMARTSQSVVQSKVGHPLSEETKQLVSSFYLRDDISRPLPGQRDYVSVRENWKRVHKRKRLVLSTLLRLHLKYVEEHPQNYLSSGLFCEMRPKECVLAGSSGTHVVCVCVYPKNPRLMFEGAHLKESVLRGVSECKSLLLCQEPTVSCYLLECDKCPDELALGEKLELYFDEEMIDTVSYNQWITTDRGTLETITKTSDDFISEFIAQVTNLIPHDFIAREQSNFYKKKTENLQEGEVLINFDFAENYSFSIQNSIQSQYFNTKEATVHPYGCAAQYKNKKSVANVWFHEKDLGVPAEWHYYATSHGRSVCDGLKGSVKHKARLHSLRASEPGEQITTPEALYNFAQANMTDGFCIRAIISNSRT</sequence>
<accession>A0AAE1HN69</accession>
<dbReference type="EMBL" id="JAHWGI010001169">
    <property type="protein sequence ID" value="KAK3924233.1"/>
    <property type="molecule type" value="Genomic_DNA"/>
</dbReference>
<evidence type="ECO:0000313" key="2">
    <source>
        <dbReference type="EMBL" id="KAK3924233.1"/>
    </source>
</evidence>
<evidence type="ECO:0000256" key="1">
    <source>
        <dbReference type="SAM" id="MobiDB-lite"/>
    </source>
</evidence>
<protein>
    <submittedName>
        <fullName evidence="2">Tissue factor</fullName>
    </submittedName>
</protein>
<gene>
    <name evidence="2" type="ORF">KUF71_002504</name>
</gene>
<reference evidence="2" key="1">
    <citation type="submission" date="2021-07" db="EMBL/GenBank/DDBJ databases">
        <authorList>
            <person name="Catto M.A."/>
            <person name="Jacobson A."/>
            <person name="Kennedy G."/>
            <person name="Labadie P."/>
            <person name="Hunt B.G."/>
            <person name="Srinivasan R."/>
        </authorList>
    </citation>
    <scope>NUCLEOTIDE SEQUENCE</scope>
    <source>
        <strain evidence="2">PL_HMW_Pooled</strain>
        <tissue evidence="2">Head</tissue>
    </source>
</reference>
<feature type="region of interest" description="Disordered" evidence="1">
    <location>
        <begin position="39"/>
        <end position="65"/>
    </location>
</feature>
<comment type="caution">
    <text evidence="2">The sequence shown here is derived from an EMBL/GenBank/DDBJ whole genome shotgun (WGS) entry which is preliminary data.</text>
</comment>
<proteinExistence type="predicted"/>
<dbReference type="Proteomes" id="UP001219518">
    <property type="component" value="Unassembled WGS sequence"/>
</dbReference>
<dbReference type="PANTHER" id="PTHR46601">
    <property type="entry name" value="ULP_PROTEASE DOMAIN-CONTAINING PROTEIN"/>
    <property type="match status" value="1"/>
</dbReference>
<keyword evidence="3" id="KW-1185">Reference proteome</keyword>
<organism evidence="2 3">
    <name type="scientific">Frankliniella fusca</name>
    <dbReference type="NCBI Taxonomy" id="407009"/>
    <lineage>
        <taxon>Eukaryota</taxon>
        <taxon>Metazoa</taxon>
        <taxon>Ecdysozoa</taxon>
        <taxon>Arthropoda</taxon>
        <taxon>Hexapoda</taxon>
        <taxon>Insecta</taxon>
        <taxon>Pterygota</taxon>
        <taxon>Neoptera</taxon>
        <taxon>Paraneoptera</taxon>
        <taxon>Thysanoptera</taxon>
        <taxon>Terebrantia</taxon>
        <taxon>Thripoidea</taxon>
        <taxon>Thripidae</taxon>
        <taxon>Frankliniella</taxon>
    </lineage>
</organism>